<dbReference type="EMBL" id="BSUO01000001">
    <property type="protein sequence ID" value="GMA38428.1"/>
    <property type="molecule type" value="Genomic_DNA"/>
</dbReference>
<evidence type="ECO:0000256" key="4">
    <source>
        <dbReference type="HAMAP-Rule" id="MF_01925"/>
    </source>
</evidence>
<dbReference type="SUPFAM" id="SSF51735">
    <property type="entry name" value="NAD(P)-binding Rossmann-fold domains"/>
    <property type="match status" value="1"/>
</dbReference>
<dbReference type="PIRSF" id="PIRSF000193">
    <property type="entry name" value="Pyrrol-5-carb_rd"/>
    <property type="match status" value="1"/>
</dbReference>
<dbReference type="Gene3D" id="1.10.3730.10">
    <property type="entry name" value="ProC C-terminal domain-like"/>
    <property type="match status" value="1"/>
</dbReference>
<dbReference type="RefSeq" id="WP_284302502.1">
    <property type="nucleotide sequence ID" value="NZ_BSUO01000001.1"/>
</dbReference>
<evidence type="ECO:0000256" key="1">
    <source>
        <dbReference type="ARBA" id="ARBA00005525"/>
    </source>
</evidence>
<dbReference type="HAMAP" id="MF_01925">
    <property type="entry name" value="P5C_reductase"/>
    <property type="match status" value="1"/>
</dbReference>
<evidence type="ECO:0000313" key="9">
    <source>
        <dbReference type="EMBL" id="GMA38428.1"/>
    </source>
</evidence>
<keyword evidence="4 6" id="KW-0028">Amino-acid biosynthesis</keyword>
<dbReference type="SUPFAM" id="SSF48179">
    <property type="entry name" value="6-phosphogluconate dehydrogenase C-terminal domain-like"/>
    <property type="match status" value="1"/>
</dbReference>
<dbReference type="Pfam" id="PF03807">
    <property type="entry name" value="F420_oxidored"/>
    <property type="match status" value="1"/>
</dbReference>
<dbReference type="InterPro" id="IPR036291">
    <property type="entry name" value="NAD(P)-bd_dom_sf"/>
</dbReference>
<comment type="pathway">
    <text evidence="4 6">Amino-acid biosynthesis; L-proline biosynthesis; L-proline from L-glutamate 5-semialdehyde: step 1/1.</text>
</comment>
<comment type="subcellular location">
    <subcellularLocation>
        <location evidence="4">Cytoplasm</location>
    </subcellularLocation>
</comment>
<keyword evidence="4" id="KW-0963">Cytoplasm</keyword>
<accession>A0ABQ6IMK4</accession>
<evidence type="ECO:0000256" key="5">
    <source>
        <dbReference type="NCBIfam" id="TIGR00112"/>
    </source>
</evidence>
<proteinExistence type="inferred from homology"/>
<dbReference type="InterPro" id="IPR028939">
    <property type="entry name" value="P5C_Rdtase_cat_N"/>
</dbReference>
<feature type="domain" description="Pyrroline-5-carboxylate reductase dimerisation" evidence="8">
    <location>
        <begin position="170"/>
        <end position="274"/>
    </location>
</feature>
<dbReference type="NCBIfam" id="TIGR00112">
    <property type="entry name" value="proC"/>
    <property type="match status" value="1"/>
</dbReference>
<gene>
    <name evidence="4 9" type="primary">proC</name>
    <name evidence="9" type="ORF">GCM10025883_04730</name>
</gene>
<dbReference type="PROSITE" id="PS00521">
    <property type="entry name" value="P5CR"/>
    <property type="match status" value="1"/>
</dbReference>
<dbReference type="PANTHER" id="PTHR11645">
    <property type="entry name" value="PYRROLINE-5-CARBOXYLATE REDUCTASE"/>
    <property type="match status" value="1"/>
</dbReference>
<dbReference type="EC" id="1.5.1.2" evidence="4 5"/>
<dbReference type="InterPro" id="IPR000304">
    <property type="entry name" value="Pyrroline-COOH_reductase"/>
</dbReference>
<comment type="catalytic activity">
    <reaction evidence="4 6">
        <text>L-proline + NADP(+) = (S)-1-pyrroline-5-carboxylate + NADPH + 2 H(+)</text>
        <dbReference type="Rhea" id="RHEA:14109"/>
        <dbReference type="ChEBI" id="CHEBI:15378"/>
        <dbReference type="ChEBI" id="CHEBI:17388"/>
        <dbReference type="ChEBI" id="CHEBI:57783"/>
        <dbReference type="ChEBI" id="CHEBI:58349"/>
        <dbReference type="ChEBI" id="CHEBI:60039"/>
        <dbReference type="EC" id="1.5.1.2"/>
    </reaction>
</comment>
<reference evidence="10" key="1">
    <citation type="journal article" date="2019" name="Int. J. Syst. Evol. Microbiol.">
        <title>The Global Catalogue of Microorganisms (GCM) 10K type strain sequencing project: providing services to taxonomists for standard genome sequencing and annotation.</title>
        <authorList>
            <consortium name="The Broad Institute Genomics Platform"/>
            <consortium name="The Broad Institute Genome Sequencing Center for Infectious Disease"/>
            <person name="Wu L."/>
            <person name="Ma J."/>
        </authorList>
    </citation>
    <scope>NUCLEOTIDE SEQUENCE [LARGE SCALE GENOMIC DNA]</scope>
    <source>
        <strain evidence="10">NBRC 113072</strain>
    </source>
</reference>
<sequence>MTSDTPDLSTFEARIAVLGAGMMGGAVLSGLLAADLSAESVIVTNIDEDALRPWAERGVQTSDDNVAATRDADIVFLAVKPHVAADLLDEIAAELSEDTLVVSLAAGVTLSTLEGHAGAGVPVVRVMPNTPALVGEGMFVLTPGEHCGKDRLEAVEQLLNACGRTEVVPERLQDAATGLSGSGPAYLFYVADALIEGGVLEGLPRPMATRLVAQTLFGSAAMVRQGDEPPATLREQVTSPGGSTAAALRVLDAGAVRHHLGAAVSASTKRSAELGA</sequence>
<organism evidence="9 10">
    <name type="scientific">Mobilicoccus caccae</name>
    <dbReference type="NCBI Taxonomy" id="1859295"/>
    <lineage>
        <taxon>Bacteria</taxon>
        <taxon>Bacillati</taxon>
        <taxon>Actinomycetota</taxon>
        <taxon>Actinomycetes</taxon>
        <taxon>Micrococcales</taxon>
        <taxon>Dermatophilaceae</taxon>
        <taxon>Mobilicoccus</taxon>
    </lineage>
</organism>
<dbReference type="InterPro" id="IPR029036">
    <property type="entry name" value="P5CR_dimer"/>
</dbReference>
<dbReference type="Gene3D" id="3.40.50.720">
    <property type="entry name" value="NAD(P)-binding Rossmann-like Domain"/>
    <property type="match status" value="1"/>
</dbReference>
<feature type="domain" description="Pyrroline-5-carboxylate reductase catalytic N-terminal" evidence="7">
    <location>
        <begin position="14"/>
        <end position="107"/>
    </location>
</feature>
<evidence type="ECO:0000313" key="10">
    <source>
        <dbReference type="Proteomes" id="UP001157126"/>
    </source>
</evidence>
<keyword evidence="4 6" id="KW-0641">Proline biosynthesis</keyword>
<evidence type="ECO:0000256" key="3">
    <source>
        <dbReference type="ARBA" id="ARBA00023002"/>
    </source>
</evidence>
<keyword evidence="2 4" id="KW-0521">NADP</keyword>
<evidence type="ECO:0000259" key="8">
    <source>
        <dbReference type="Pfam" id="PF14748"/>
    </source>
</evidence>
<evidence type="ECO:0000256" key="2">
    <source>
        <dbReference type="ARBA" id="ARBA00022857"/>
    </source>
</evidence>
<comment type="catalytic activity">
    <reaction evidence="4">
        <text>L-proline + NAD(+) = (S)-1-pyrroline-5-carboxylate + NADH + 2 H(+)</text>
        <dbReference type="Rhea" id="RHEA:14105"/>
        <dbReference type="ChEBI" id="CHEBI:15378"/>
        <dbReference type="ChEBI" id="CHEBI:17388"/>
        <dbReference type="ChEBI" id="CHEBI:57540"/>
        <dbReference type="ChEBI" id="CHEBI:57945"/>
        <dbReference type="ChEBI" id="CHEBI:60039"/>
        <dbReference type="EC" id="1.5.1.2"/>
    </reaction>
</comment>
<comment type="caution">
    <text evidence="9">The sequence shown here is derived from an EMBL/GenBank/DDBJ whole genome shotgun (WGS) entry which is preliminary data.</text>
</comment>
<name>A0ABQ6IMK4_9MICO</name>
<dbReference type="Pfam" id="PF14748">
    <property type="entry name" value="P5CR_dimer"/>
    <property type="match status" value="1"/>
</dbReference>
<evidence type="ECO:0000256" key="6">
    <source>
        <dbReference type="RuleBase" id="RU003903"/>
    </source>
</evidence>
<dbReference type="InterPro" id="IPR053790">
    <property type="entry name" value="P5CR-like_CS"/>
</dbReference>
<keyword evidence="10" id="KW-1185">Reference proteome</keyword>
<comment type="similarity">
    <text evidence="1 4 6">Belongs to the pyrroline-5-carboxylate reductase family.</text>
</comment>
<keyword evidence="3 4" id="KW-0560">Oxidoreductase</keyword>
<comment type="function">
    <text evidence="4">Catalyzes the reduction of 1-pyrroline-5-carboxylate (PCA) to L-proline.</text>
</comment>
<dbReference type="PANTHER" id="PTHR11645:SF0">
    <property type="entry name" value="PYRROLINE-5-CARBOXYLATE REDUCTASE 3"/>
    <property type="match status" value="1"/>
</dbReference>
<dbReference type="InterPro" id="IPR008927">
    <property type="entry name" value="6-PGluconate_DH-like_C_sf"/>
</dbReference>
<dbReference type="Proteomes" id="UP001157126">
    <property type="component" value="Unassembled WGS sequence"/>
</dbReference>
<protein>
    <recommendedName>
        <fullName evidence="4 5">Pyrroline-5-carboxylate reductase</fullName>
        <shortName evidence="4">P5C reductase</shortName>
        <shortName evidence="4">P5CR</shortName>
        <ecNumber evidence="4 5">1.5.1.2</ecNumber>
    </recommendedName>
    <alternativeName>
        <fullName evidence="4">PCA reductase</fullName>
    </alternativeName>
</protein>
<evidence type="ECO:0000259" key="7">
    <source>
        <dbReference type="Pfam" id="PF03807"/>
    </source>
</evidence>